<dbReference type="SUPFAM" id="SSF88723">
    <property type="entry name" value="PIN domain-like"/>
    <property type="match status" value="1"/>
</dbReference>
<comment type="caution">
    <text evidence="2">The sequence shown here is derived from an EMBL/GenBank/DDBJ whole genome shotgun (WGS) entry which is preliminary data.</text>
</comment>
<evidence type="ECO:0000259" key="1">
    <source>
        <dbReference type="Pfam" id="PF01850"/>
    </source>
</evidence>
<reference evidence="2 3" key="1">
    <citation type="submission" date="2016-05" db="EMBL/GenBank/DDBJ databases">
        <title>Single-cell genome of chain-forming Candidatus Thiomargarita nelsonii and comparison to other large sulfur-oxidizing bacteria.</title>
        <authorList>
            <person name="Winkel M."/>
            <person name="Salman V."/>
            <person name="Woyke T."/>
            <person name="Schulz-Vogt H."/>
            <person name="Richter M."/>
            <person name="Flood B."/>
            <person name="Bailey J."/>
            <person name="Amann R."/>
            <person name="Mussmann M."/>
        </authorList>
    </citation>
    <scope>NUCLEOTIDE SEQUENCE [LARGE SCALE GENOMIC DNA]</scope>
    <source>
        <strain evidence="2 3">THI036</strain>
    </source>
</reference>
<evidence type="ECO:0000313" key="3">
    <source>
        <dbReference type="Proteomes" id="UP000076962"/>
    </source>
</evidence>
<dbReference type="Gene3D" id="3.40.50.1010">
    <property type="entry name" value="5'-nuclease"/>
    <property type="match status" value="1"/>
</dbReference>
<sequence length="102" mass="11399">MNLEHFQKILLDSNAVMALTQQESIDDQKVVLKVASLKKSTKLYISILSIYEMEYGAAHAPEPEIAERTKLAIQSLVIEDKITILPLTIQGAQIFGERTVSK</sequence>
<dbReference type="AlphaFoldDB" id="A0A0A6P0P8"/>
<dbReference type="InterPro" id="IPR002716">
    <property type="entry name" value="PIN_dom"/>
</dbReference>
<dbReference type="EMBL" id="LUTY01002595">
    <property type="protein sequence ID" value="OAD19968.1"/>
    <property type="molecule type" value="Genomic_DNA"/>
</dbReference>
<feature type="domain" description="PIN" evidence="1">
    <location>
        <begin position="9"/>
        <end position="91"/>
    </location>
</feature>
<name>A0A0A6P0P8_9GAMM</name>
<organism evidence="2 3">
    <name type="scientific">Candidatus Thiomargarita nelsonii</name>
    <dbReference type="NCBI Taxonomy" id="1003181"/>
    <lineage>
        <taxon>Bacteria</taxon>
        <taxon>Pseudomonadati</taxon>
        <taxon>Pseudomonadota</taxon>
        <taxon>Gammaproteobacteria</taxon>
        <taxon>Thiotrichales</taxon>
        <taxon>Thiotrichaceae</taxon>
        <taxon>Thiomargarita</taxon>
    </lineage>
</organism>
<dbReference type="Pfam" id="PF01850">
    <property type="entry name" value="PIN"/>
    <property type="match status" value="1"/>
</dbReference>
<accession>A0A0A6P0P8</accession>
<protein>
    <submittedName>
        <fullName evidence="2">PilT-like protein</fullName>
    </submittedName>
</protein>
<keyword evidence="3" id="KW-1185">Reference proteome</keyword>
<dbReference type="InterPro" id="IPR029060">
    <property type="entry name" value="PIN-like_dom_sf"/>
</dbReference>
<evidence type="ECO:0000313" key="2">
    <source>
        <dbReference type="EMBL" id="OAD19968.1"/>
    </source>
</evidence>
<dbReference type="Proteomes" id="UP000076962">
    <property type="component" value="Unassembled WGS sequence"/>
</dbReference>
<gene>
    <name evidence="2" type="ORF">THIOM_004361</name>
</gene>
<proteinExistence type="predicted"/>